<proteinExistence type="predicted"/>
<dbReference type="EMBL" id="KN880829">
    <property type="protein sequence ID" value="KIY62066.1"/>
    <property type="molecule type" value="Genomic_DNA"/>
</dbReference>
<evidence type="ECO:0000313" key="2">
    <source>
        <dbReference type="Proteomes" id="UP000054007"/>
    </source>
</evidence>
<protein>
    <submittedName>
        <fullName evidence="1">Uncharacterized protein</fullName>
    </submittedName>
</protein>
<name>A0A0D7AXR6_9AGAR</name>
<evidence type="ECO:0000313" key="1">
    <source>
        <dbReference type="EMBL" id="KIY62066.1"/>
    </source>
</evidence>
<dbReference type="Proteomes" id="UP000054007">
    <property type="component" value="Unassembled WGS sequence"/>
</dbReference>
<keyword evidence="2" id="KW-1185">Reference proteome</keyword>
<reference evidence="1 2" key="1">
    <citation type="journal article" date="2015" name="Fungal Genet. Biol.">
        <title>Evolution of novel wood decay mechanisms in Agaricales revealed by the genome sequences of Fistulina hepatica and Cylindrobasidium torrendii.</title>
        <authorList>
            <person name="Floudas D."/>
            <person name="Held B.W."/>
            <person name="Riley R."/>
            <person name="Nagy L.G."/>
            <person name="Koehler G."/>
            <person name="Ransdell A.S."/>
            <person name="Younus H."/>
            <person name="Chow J."/>
            <person name="Chiniquy J."/>
            <person name="Lipzen A."/>
            <person name="Tritt A."/>
            <person name="Sun H."/>
            <person name="Haridas S."/>
            <person name="LaButti K."/>
            <person name="Ohm R.A."/>
            <person name="Kues U."/>
            <person name="Blanchette R.A."/>
            <person name="Grigoriev I.V."/>
            <person name="Minto R.E."/>
            <person name="Hibbett D.S."/>
        </authorList>
    </citation>
    <scope>NUCLEOTIDE SEQUENCE [LARGE SCALE GENOMIC DNA]</scope>
    <source>
        <strain evidence="1 2">FP15055 ss-10</strain>
    </source>
</reference>
<accession>A0A0D7AXR6</accession>
<gene>
    <name evidence="1" type="ORF">CYLTODRAFT_494897</name>
</gene>
<dbReference type="AlphaFoldDB" id="A0A0D7AXR6"/>
<sequence length="216" mass="24160">MPFAYRFTPCRHLAFGRRTSTLRAPPSSKRLSTLTLRRTVNAPVLPESTKLAPAWLPRMYLRSAAAVLVSGGILLHVQTSIRNELRGVLDRCLAIDALYDSINFSSYSDTAAYFHRLVLALPGIAPDAPLGLDWVEGEDVEVVHAIMRETAAEIHAELDSCDLMAASLRQCVAMHDKIVRLCNGVSLNFETLFTRHLDDSIYTPREMVEDEYNLIM</sequence>
<organism evidence="1 2">
    <name type="scientific">Cylindrobasidium torrendii FP15055 ss-10</name>
    <dbReference type="NCBI Taxonomy" id="1314674"/>
    <lineage>
        <taxon>Eukaryota</taxon>
        <taxon>Fungi</taxon>
        <taxon>Dikarya</taxon>
        <taxon>Basidiomycota</taxon>
        <taxon>Agaricomycotina</taxon>
        <taxon>Agaricomycetes</taxon>
        <taxon>Agaricomycetidae</taxon>
        <taxon>Agaricales</taxon>
        <taxon>Marasmiineae</taxon>
        <taxon>Physalacriaceae</taxon>
        <taxon>Cylindrobasidium</taxon>
    </lineage>
</organism>